<keyword evidence="1 2" id="KW-0238">DNA-binding</keyword>
<dbReference type="Proteomes" id="UP000612808">
    <property type="component" value="Unassembled WGS sequence"/>
</dbReference>
<dbReference type="AlphaFoldDB" id="A0A8J3JGP7"/>
<dbReference type="Pfam" id="PF00440">
    <property type="entry name" value="TetR_N"/>
    <property type="match status" value="1"/>
</dbReference>
<dbReference type="Gene3D" id="1.10.357.10">
    <property type="entry name" value="Tetracycline Repressor, domain 2"/>
    <property type="match status" value="1"/>
</dbReference>
<evidence type="ECO:0000313" key="5">
    <source>
        <dbReference type="Proteomes" id="UP000612808"/>
    </source>
</evidence>
<evidence type="ECO:0000256" key="2">
    <source>
        <dbReference type="PROSITE-ProRule" id="PRU00335"/>
    </source>
</evidence>
<feature type="domain" description="HTH tetR-type" evidence="3">
    <location>
        <begin position="1"/>
        <end position="50"/>
    </location>
</feature>
<dbReference type="SUPFAM" id="SSF46689">
    <property type="entry name" value="Homeodomain-like"/>
    <property type="match status" value="1"/>
</dbReference>
<comment type="caution">
    <text evidence="4">The sequence shown here is derived from an EMBL/GenBank/DDBJ whole genome shotgun (WGS) entry which is preliminary data.</text>
</comment>
<feature type="DNA-binding region" description="H-T-H motif" evidence="2">
    <location>
        <begin position="13"/>
        <end position="32"/>
    </location>
</feature>
<evidence type="ECO:0000313" key="4">
    <source>
        <dbReference type="EMBL" id="GID15583.1"/>
    </source>
</evidence>
<dbReference type="GO" id="GO:0003700">
    <property type="term" value="F:DNA-binding transcription factor activity"/>
    <property type="evidence" value="ECO:0007669"/>
    <property type="project" value="TreeGrafter"/>
</dbReference>
<dbReference type="InterPro" id="IPR036271">
    <property type="entry name" value="Tet_transcr_reg_TetR-rel_C_sf"/>
</dbReference>
<dbReference type="PANTHER" id="PTHR30055">
    <property type="entry name" value="HTH-TYPE TRANSCRIPTIONAL REGULATOR RUTR"/>
    <property type="match status" value="1"/>
</dbReference>
<dbReference type="PANTHER" id="PTHR30055:SF187">
    <property type="entry name" value="TRANSCRIPTIONAL REGULATORY PROTEIN"/>
    <property type="match status" value="1"/>
</dbReference>
<gene>
    <name evidence="4" type="ORF">Aru02nite_64720</name>
</gene>
<accession>A0A8J3JGP7</accession>
<dbReference type="InterPro" id="IPR001647">
    <property type="entry name" value="HTH_TetR"/>
</dbReference>
<keyword evidence="5" id="KW-1185">Reference proteome</keyword>
<dbReference type="InterPro" id="IPR050109">
    <property type="entry name" value="HTH-type_TetR-like_transc_reg"/>
</dbReference>
<reference evidence="4" key="1">
    <citation type="submission" date="2021-01" db="EMBL/GenBank/DDBJ databases">
        <title>Whole genome shotgun sequence of Actinocatenispora rupis NBRC 107355.</title>
        <authorList>
            <person name="Komaki H."/>
            <person name="Tamura T."/>
        </authorList>
    </citation>
    <scope>NUCLEOTIDE SEQUENCE</scope>
    <source>
        <strain evidence="4">NBRC 107355</strain>
    </source>
</reference>
<proteinExistence type="predicted"/>
<dbReference type="GO" id="GO:0000976">
    <property type="term" value="F:transcription cis-regulatory region binding"/>
    <property type="evidence" value="ECO:0007669"/>
    <property type="project" value="TreeGrafter"/>
</dbReference>
<protein>
    <submittedName>
        <fullName evidence="4">TetR family transcriptional regulator</fullName>
    </submittedName>
</protein>
<evidence type="ECO:0000259" key="3">
    <source>
        <dbReference type="PROSITE" id="PS50977"/>
    </source>
</evidence>
<name>A0A8J3JGP7_9ACTN</name>
<sequence>MRTYERSGPAGFTMTAVTQASGVSVGSLYHHFGSFDGLAATLYAECMDDLLAAVVAALGRTRTARTGIAAAVTGYLDWAGANRARAHLIHASAYAAFLPEHAARIAAVKAPRLAAVDAWLRPYVAAGQIVDLPVPLLEMLVIGPAAEATRRWLAGAPGVDLDDARRVLPDRVWQSVRGPAG</sequence>
<dbReference type="EMBL" id="BOMB01000044">
    <property type="protein sequence ID" value="GID15583.1"/>
    <property type="molecule type" value="Genomic_DNA"/>
</dbReference>
<dbReference type="PROSITE" id="PS50977">
    <property type="entry name" value="HTH_TETR_2"/>
    <property type="match status" value="1"/>
</dbReference>
<evidence type="ECO:0000256" key="1">
    <source>
        <dbReference type="ARBA" id="ARBA00023125"/>
    </source>
</evidence>
<dbReference type="InterPro" id="IPR009057">
    <property type="entry name" value="Homeodomain-like_sf"/>
</dbReference>
<dbReference type="SUPFAM" id="SSF48498">
    <property type="entry name" value="Tetracyclin repressor-like, C-terminal domain"/>
    <property type="match status" value="1"/>
</dbReference>
<organism evidence="4 5">
    <name type="scientific">Actinocatenispora rupis</name>
    <dbReference type="NCBI Taxonomy" id="519421"/>
    <lineage>
        <taxon>Bacteria</taxon>
        <taxon>Bacillati</taxon>
        <taxon>Actinomycetota</taxon>
        <taxon>Actinomycetes</taxon>
        <taxon>Micromonosporales</taxon>
        <taxon>Micromonosporaceae</taxon>
        <taxon>Actinocatenispora</taxon>
    </lineage>
</organism>